<dbReference type="InterPro" id="IPR007175">
    <property type="entry name" value="Rpr2/Snm1/Rpp21"/>
</dbReference>
<gene>
    <name evidence="2" type="ORF">QBC47DRAFT_397413</name>
</gene>
<dbReference type="GO" id="GO:0005655">
    <property type="term" value="C:nucleolar ribonuclease P complex"/>
    <property type="evidence" value="ECO:0007669"/>
    <property type="project" value="TreeGrafter"/>
</dbReference>
<dbReference type="AlphaFoldDB" id="A0AAJ0BNJ5"/>
<dbReference type="Pfam" id="PF04032">
    <property type="entry name" value="Rpr2"/>
    <property type="match status" value="1"/>
</dbReference>
<name>A0AAJ0BNJ5_9PEZI</name>
<protein>
    <submittedName>
        <fullName evidence="2">Uncharacterized protein</fullName>
    </submittedName>
</protein>
<organism evidence="2 3">
    <name type="scientific">Echria macrotheca</name>
    <dbReference type="NCBI Taxonomy" id="438768"/>
    <lineage>
        <taxon>Eukaryota</taxon>
        <taxon>Fungi</taxon>
        <taxon>Dikarya</taxon>
        <taxon>Ascomycota</taxon>
        <taxon>Pezizomycotina</taxon>
        <taxon>Sordariomycetes</taxon>
        <taxon>Sordariomycetidae</taxon>
        <taxon>Sordariales</taxon>
        <taxon>Schizotheciaceae</taxon>
        <taxon>Echria</taxon>
    </lineage>
</organism>
<dbReference type="PANTHER" id="PTHR14742">
    <property type="entry name" value="RIBONUCLEASE P SUBUNIT P21"/>
    <property type="match status" value="1"/>
</dbReference>
<evidence type="ECO:0000313" key="3">
    <source>
        <dbReference type="Proteomes" id="UP001239445"/>
    </source>
</evidence>
<feature type="region of interest" description="Disordered" evidence="1">
    <location>
        <begin position="108"/>
        <end position="190"/>
    </location>
</feature>
<proteinExistence type="predicted"/>
<dbReference type="Proteomes" id="UP001239445">
    <property type="component" value="Unassembled WGS sequence"/>
</dbReference>
<dbReference type="PANTHER" id="PTHR14742:SF3">
    <property type="entry name" value="RIBONUCLEASE MRP PROTEIN SUBUNIT SNM1"/>
    <property type="match status" value="1"/>
</dbReference>
<comment type="caution">
    <text evidence="2">The sequence shown here is derived from an EMBL/GenBank/DDBJ whole genome shotgun (WGS) entry which is preliminary data.</text>
</comment>
<feature type="compositionally biased region" description="Low complexity" evidence="1">
    <location>
        <begin position="124"/>
        <end position="140"/>
    </location>
</feature>
<accession>A0AAJ0BNJ5</accession>
<dbReference type="EMBL" id="MU839827">
    <property type="protein sequence ID" value="KAK1761446.1"/>
    <property type="molecule type" value="Genomic_DNA"/>
</dbReference>
<evidence type="ECO:0000256" key="1">
    <source>
        <dbReference type="SAM" id="MobiDB-lite"/>
    </source>
</evidence>
<sequence length="190" mass="20455">MASDELPATLKFLTDAGHLLATSSPETSAFILRHRDELILERELTQPETQKQHVCTCCGHIMILGRGSSMSLKKEKKVKTKDRKIAKPRCGPTKTISCGHCGKVTEVQLPPPAPISRRQTKMNASATSAAKTAPTAAAPKETPQKPNANASSKKRAKSRKAGLQALLDQSKGAKQSGRGLGLSLTDFMQR</sequence>
<dbReference type="GO" id="GO:0008033">
    <property type="term" value="P:tRNA processing"/>
    <property type="evidence" value="ECO:0007669"/>
    <property type="project" value="TreeGrafter"/>
</dbReference>
<evidence type="ECO:0000313" key="2">
    <source>
        <dbReference type="EMBL" id="KAK1761446.1"/>
    </source>
</evidence>
<keyword evidence="3" id="KW-1185">Reference proteome</keyword>
<reference evidence="2" key="1">
    <citation type="submission" date="2023-06" db="EMBL/GenBank/DDBJ databases">
        <title>Genome-scale phylogeny and comparative genomics of the fungal order Sordariales.</title>
        <authorList>
            <consortium name="Lawrence Berkeley National Laboratory"/>
            <person name="Hensen N."/>
            <person name="Bonometti L."/>
            <person name="Westerberg I."/>
            <person name="Brannstrom I.O."/>
            <person name="Guillou S."/>
            <person name="Cros-Aarteil S."/>
            <person name="Calhoun S."/>
            <person name="Haridas S."/>
            <person name="Kuo A."/>
            <person name="Mondo S."/>
            <person name="Pangilinan J."/>
            <person name="Riley R."/>
            <person name="Labutti K."/>
            <person name="Andreopoulos B."/>
            <person name="Lipzen A."/>
            <person name="Chen C."/>
            <person name="Yanf M."/>
            <person name="Daum C."/>
            <person name="Ng V."/>
            <person name="Clum A."/>
            <person name="Steindorff A."/>
            <person name="Ohm R."/>
            <person name="Martin F."/>
            <person name="Silar P."/>
            <person name="Natvig D."/>
            <person name="Lalanne C."/>
            <person name="Gautier V."/>
            <person name="Ament-Velasquez S.L."/>
            <person name="Kruys A."/>
            <person name="Hutchinson M.I."/>
            <person name="Powell A.J."/>
            <person name="Barry K."/>
            <person name="Miller A.N."/>
            <person name="Grigoriev I.V."/>
            <person name="Debuchy R."/>
            <person name="Gladieux P."/>
            <person name="Thoren M.H."/>
            <person name="Johannesson H."/>
        </authorList>
    </citation>
    <scope>NUCLEOTIDE SEQUENCE</scope>
    <source>
        <strain evidence="2">PSN4</strain>
    </source>
</reference>